<dbReference type="PANTHER" id="PTHR30319">
    <property type="entry name" value="PHENYLACETIC ACID REGULATOR-RELATED TRANSCRIPTIONAL REPRESSOR"/>
    <property type="match status" value="1"/>
</dbReference>
<dbReference type="Pfam" id="PF20803">
    <property type="entry name" value="PaaX_M"/>
    <property type="match status" value="1"/>
</dbReference>
<dbReference type="GO" id="GO:0006351">
    <property type="term" value="P:DNA-templated transcription"/>
    <property type="evidence" value="ECO:0007669"/>
    <property type="project" value="TreeGrafter"/>
</dbReference>
<protein>
    <recommendedName>
        <fullName evidence="1">Transcriptional repressor PaaX-like central Cas2-like domain-containing protein</fullName>
    </recommendedName>
</protein>
<name>A0A1F7GFI4_9BACT</name>
<comment type="caution">
    <text evidence="2">The sequence shown here is derived from an EMBL/GenBank/DDBJ whole genome shotgun (WGS) entry which is preliminary data.</text>
</comment>
<organism evidence="2 3">
    <name type="scientific">Candidatus Roizmanbacteria bacterium RIFCSPHIGHO2_01_FULL_39_24</name>
    <dbReference type="NCBI Taxonomy" id="1802032"/>
    <lineage>
        <taxon>Bacteria</taxon>
        <taxon>Candidatus Roizmaniibacteriota</taxon>
    </lineage>
</organism>
<dbReference type="EMBL" id="MFZH01000040">
    <property type="protein sequence ID" value="OGK17635.1"/>
    <property type="molecule type" value="Genomic_DNA"/>
</dbReference>
<feature type="domain" description="Transcriptional repressor PaaX-like central Cas2-like" evidence="1">
    <location>
        <begin position="89"/>
        <end position="161"/>
    </location>
</feature>
<proteinExistence type="predicted"/>
<dbReference type="PANTHER" id="PTHR30319:SF1">
    <property type="entry name" value="TRANSCRIPTIONAL REPRESSOR PAAX"/>
    <property type="match status" value="1"/>
</dbReference>
<dbReference type="Proteomes" id="UP000176850">
    <property type="component" value="Unassembled WGS sequence"/>
</dbReference>
<reference evidence="2 3" key="1">
    <citation type="journal article" date="2016" name="Nat. Commun.">
        <title>Thousands of microbial genomes shed light on interconnected biogeochemical processes in an aquifer system.</title>
        <authorList>
            <person name="Anantharaman K."/>
            <person name="Brown C.T."/>
            <person name="Hug L.A."/>
            <person name="Sharon I."/>
            <person name="Castelle C.J."/>
            <person name="Probst A.J."/>
            <person name="Thomas B.C."/>
            <person name="Singh A."/>
            <person name="Wilkins M.J."/>
            <person name="Karaoz U."/>
            <person name="Brodie E.L."/>
            <person name="Williams K.H."/>
            <person name="Hubbard S.S."/>
            <person name="Banfield J.F."/>
        </authorList>
    </citation>
    <scope>NUCLEOTIDE SEQUENCE [LARGE SCALE GENOMIC DNA]</scope>
</reference>
<dbReference type="AlphaFoldDB" id="A0A1F7GFI4"/>
<dbReference type="InterPro" id="IPR048846">
    <property type="entry name" value="PaaX-like_central"/>
</dbReference>
<dbReference type="Gene3D" id="3.30.70.2650">
    <property type="match status" value="1"/>
</dbReference>
<evidence type="ECO:0000259" key="1">
    <source>
        <dbReference type="Pfam" id="PF20803"/>
    </source>
</evidence>
<sequence length="248" mass="29294">MPIKDRRVKILLLLLLIPSIQYDFIEIDEANQNIFDLSINQKTKGTLSALLKDGSIEKEDRNGSVFYRITQKGIQGLSLEFPFFRFLSEEWDGLWRIISYEIPESKREIRDRLRREMRGWGLGPWHRSFWITPHPISSSLKDLVYGKEEEKYIQSFEATHMFGDMDILVEKVWEKSQLEKEYRAMFKTWHETLSTDVSKEDKMKQILYIYIATLRMDPGLPKSLVGRNFIGFEAFDIFKEVKGILLKA</sequence>
<evidence type="ECO:0000313" key="3">
    <source>
        <dbReference type="Proteomes" id="UP000176850"/>
    </source>
</evidence>
<accession>A0A1F7GFI4</accession>
<evidence type="ECO:0000313" key="2">
    <source>
        <dbReference type="EMBL" id="OGK17635.1"/>
    </source>
</evidence>
<gene>
    <name evidence="2" type="ORF">A2799_02795</name>
</gene>